<dbReference type="Proteomes" id="UP000292052">
    <property type="component" value="Unassembled WGS sequence"/>
</dbReference>
<keyword evidence="8 12" id="KW-0406">Ion transport</keyword>
<evidence type="ECO:0000313" key="14">
    <source>
        <dbReference type="Proteomes" id="UP000292052"/>
    </source>
</evidence>
<gene>
    <name evidence="13" type="ORF">BDFB_002538</name>
</gene>
<evidence type="ECO:0000256" key="7">
    <source>
        <dbReference type="ARBA" id="ARBA00023053"/>
    </source>
</evidence>
<dbReference type="GO" id="GO:0005886">
    <property type="term" value="C:plasma membrane"/>
    <property type="evidence" value="ECO:0007669"/>
    <property type="project" value="TreeGrafter"/>
</dbReference>
<organism evidence="13 14">
    <name type="scientific">Asbolus verrucosus</name>
    <name type="common">Desert ironclad beetle</name>
    <dbReference type="NCBI Taxonomy" id="1661398"/>
    <lineage>
        <taxon>Eukaryota</taxon>
        <taxon>Metazoa</taxon>
        <taxon>Ecdysozoa</taxon>
        <taxon>Arthropoda</taxon>
        <taxon>Hexapoda</taxon>
        <taxon>Insecta</taxon>
        <taxon>Pterygota</taxon>
        <taxon>Neoptera</taxon>
        <taxon>Endopterygota</taxon>
        <taxon>Coleoptera</taxon>
        <taxon>Polyphaga</taxon>
        <taxon>Cucujiformia</taxon>
        <taxon>Tenebrionidae</taxon>
        <taxon>Pimeliinae</taxon>
        <taxon>Asbolus</taxon>
    </lineage>
</organism>
<keyword evidence="4 12" id="KW-0894">Sodium channel</keyword>
<keyword evidence="14" id="KW-1185">Reference proteome</keyword>
<keyword evidence="10 12" id="KW-0739">Sodium transport</keyword>
<keyword evidence="3 12" id="KW-0813">Transport</keyword>
<proteinExistence type="inferred from homology"/>
<keyword evidence="9" id="KW-0472">Membrane</keyword>
<evidence type="ECO:0008006" key="15">
    <source>
        <dbReference type="Google" id="ProtNLM"/>
    </source>
</evidence>
<dbReference type="AlphaFoldDB" id="A0A482VLH4"/>
<comment type="subcellular location">
    <subcellularLocation>
        <location evidence="1">Membrane</location>
        <topology evidence="1">Multi-pass membrane protein</topology>
    </subcellularLocation>
</comment>
<dbReference type="PANTHER" id="PTHR11690:SF248">
    <property type="entry name" value="PICKPOCKET 17, ISOFORM A"/>
    <property type="match status" value="1"/>
</dbReference>
<dbReference type="Gene3D" id="1.10.287.770">
    <property type="entry name" value="YojJ-like"/>
    <property type="match status" value="1"/>
</dbReference>
<evidence type="ECO:0000256" key="2">
    <source>
        <dbReference type="ARBA" id="ARBA00007193"/>
    </source>
</evidence>
<dbReference type="InterPro" id="IPR001873">
    <property type="entry name" value="ENaC"/>
</dbReference>
<evidence type="ECO:0000256" key="10">
    <source>
        <dbReference type="ARBA" id="ARBA00023201"/>
    </source>
</evidence>
<accession>A0A482VLH4</accession>
<evidence type="ECO:0000313" key="13">
    <source>
        <dbReference type="EMBL" id="RZC33625.1"/>
    </source>
</evidence>
<dbReference type="EMBL" id="QDEB01087387">
    <property type="protein sequence ID" value="RZC33625.1"/>
    <property type="molecule type" value="Genomic_DNA"/>
</dbReference>
<comment type="caution">
    <text evidence="13">The sequence shown here is derived from an EMBL/GenBank/DDBJ whole genome shotgun (WGS) entry which is preliminary data.</text>
</comment>
<evidence type="ECO:0000256" key="6">
    <source>
        <dbReference type="ARBA" id="ARBA00022989"/>
    </source>
</evidence>
<dbReference type="Pfam" id="PF00858">
    <property type="entry name" value="ASC"/>
    <property type="match status" value="1"/>
</dbReference>
<evidence type="ECO:0000256" key="4">
    <source>
        <dbReference type="ARBA" id="ARBA00022461"/>
    </source>
</evidence>
<keyword evidence="7" id="KW-0915">Sodium</keyword>
<evidence type="ECO:0000256" key="8">
    <source>
        <dbReference type="ARBA" id="ARBA00023065"/>
    </source>
</evidence>
<evidence type="ECO:0000256" key="9">
    <source>
        <dbReference type="ARBA" id="ARBA00023136"/>
    </source>
</evidence>
<keyword evidence="6" id="KW-1133">Transmembrane helix</keyword>
<keyword evidence="11 12" id="KW-0407">Ion channel</keyword>
<keyword evidence="5 12" id="KW-0812">Transmembrane</keyword>
<sequence>MAFVRLKKCLTDPKHLVKLVLLVICVCITIYQAKCVNKVLHPPISSYYKFQLNETVKYPSITICRKPTYKTHLFPLFGLKETLPLVSNGFFNNFTFHNSTIEEFLTNTTYTFKETIPLYGYKGQGFGKNVRIDKIFLLDKGLCHTITPTENSDVFSVKGGFFFYFRHTEKEKTYDNYGVCTSGFEIFIHSENQVLSPFGNEFTEYLYVETSEDLQVTLTLESYSQIPTSQNPCISDPDYSRAECREKCFNNFVVSEAGCTLPWLRNLDKVYPTCSDYESVNKFLRAYTYDAVKEDILKHCVCRYSCNNTIYKYHIGSRKEADKIMGMSSTINIFFSSNLVPIVSEVTSYDWNIFLADVGGSLGFLLGLSVIGVITVIEEVIKLIFRTTDNKGIDEKNTQVQKCLEGNNLKDVMEYMVNREMREHEVQKKMTETIKF</sequence>
<comment type="similarity">
    <text evidence="2 12">Belongs to the amiloride-sensitive sodium channel (TC 1.A.6) family.</text>
</comment>
<dbReference type="GO" id="GO:0015280">
    <property type="term" value="F:ligand-gated sodium channel activity"/>
    <property type="evidence" value="ECO:0007669"/>
    <property type="project" value="TreeGrafter"/>
</dbReference>
<dbReference type="PANTHER" id="PTHR11690">
    <property type="entry name" value="AMILORIDE-SENSITIVE SODIUM CHANNEL-RELATED"/>
    <property type="match status" value="1"/>
</dbReference>
<evidence type="ECO:0000256" key="5">
    <source>
        <dbReference type="ARBA" id="ARBA00022692"/>
    </source>
</evidence>
<evidence type="ECO:0000256" key="1">
    <source>
        <dbReference type="ARBA" id="ARBA00004141"/>
    </source>
</evidence>
<evidence type="ECO:0000256" key="3">
    <source>
        <dbReference type="ARBA" id="ARBA00022448"/>
    </source>
</evidence>
<evidence type="ECO:0000256" key="11">
    <source>
        <dbReference type="ARBA" id="ARBA00023303"/>
    </source>
</evidence>
<name>A0A482VLH4_ASBVE</name>
<dbReference type="OrthoDB" id="7939651at2759"/>
<protein>
    <recommendedName>
        <fullName evidence="15">ASC domain containing protein</fullName>
    </recommendedName>
</protein>
<reference evidence="13 14" key="1">
    <citation type="submission" date="2017-03" db="EMBL/GenBank/DDBJ databases">
        <title>Genome of the blue death feigning beetle - Asbolus verrucosus.</title>
        <authorList>
            <person name="Rider S.D."/>
        </authorList>
    </citation>
    <scope>NUCLEOTIDE SEQUENCE [LARGE SCALE GENOMIC DNA]</scope>
    <source>
        <strain evidence="13">Butters</strain>
        <tissue evidence="13">Head and leg muscle</tissue>
    </source>
</reference>
<evidence type="ECO:0000256" key="12">
    <source>
        <dbReference type="RuleBase" id="RU000679"/>
    </source>
</evidence>